<keyword evidence="5 9" id="KW-0472">Membrane</keyword>
<keyword evidence="3 9" id="KW-1133">Transmembrane helix</keyword>
<dbReference type="PROSITE" id="PS50259">
    <property type="entry name" value="G_PROTEIN_RECEP_F3_4"/>
    <property type="match status" value="1"/>
</dbReference>
<evidence type="ECO:0000259" key="10">
    <source>
        <dbReference type="PROSITE" id="PS50259"/>
    </source>
</evidence>
<organism evidence="11 12">
    <name type="scientific">Seminavis robusta</name>
    <dbReference type="NCBI Taxonomy" id="568900"/>
    <lineage>
        <taxon>Eukaryota</taxon>
        <taxon>Sar</taxon>
        <taxon>Stramenopiles</taxon>
        <taxon>Ochrophyta</taxon>
        <taxon>Bacillariophyta</taxon>
        <taxon>Bacillariophyceae</taxon>
        <taxon>Bacillariophycidae</taxon>
        <taxon>Naviculales</taxon>
        <taxon>Naviculaceae</taxon>
        <taxon>Seminavis</taxon>
    </lineage>
</organism>
<dbReference type="PRINTS" id="PR00248">
    <property type="entry name" value="GPCRMGR"/>
</dbReference>
<dbReference type="InterPro" id="IPR000337">
    <property type="entry name" value="GPCR_3"/>
</dbReference>
<dbReference type="Pfam" id="PF00003">
    <property type="entry name" value="7tm_3"/>
    <property type="match status" value="1"/>
</dbReference>
<dbReference type="EMBL" id="CAICTM010001385">
    <property type="protein sequence ID" value="CAB9523190.1"/>
    <property type="molecule type" value="Genomic_DNA"/>
</dbReference>
<dbReference type="OrthoDB" id="48903at2759"/>
<keyword evidence="6 11" id="KW-0675">Receptor</keyword>
<evidence type="ECO:0000256" key="9">
    <source>
        <dbReference type="SAM" id="Phobius"/>
    </source>
</evidence>
<sequence>MYDKWDRVGNFTLLLFAPKQEVETALDCDFDSSELQLEALEGTVAMGEAIFINNGVLDITTRVAGFPSWIQLEAPIVESQLIHLAPGEEMRLPFIASTESLPVGVTSSLLTVSVQDDDYPDCFYSEIFSATITIDVQEEENLHQLGHFRAFGFIISVLVMMASLACALWVAKNARKAIVNAAQPFFLHVLCFGTFIMGASILPLSIDDSLASSKGCSVACMMFPWMLALGFSITFSAVFTKVWRVSKLFQAAGNLQRVKISPQDVMVPFCVIITLKLVLLLTWTLVDPLSWERAHKSSSSSYGTCWSNLSGAQLAILSLLAVVNYSALVLANVQAYHARNIADEFSESKYIFLAMFGVLQVSMIGLPVMFLVLESPPALFFVQSTLVFAIAMSILLWIFVPKIRNVMRYQDVDSRRNITLATRCVVREPRRDRSTEFRSDLPS</sequence>
<reference evidence="11" key="1">
    <citation type="submission" date="2020-06" db="EMBL/GenBank/DDBJ databases">
        <authorList>
            <consortium name="Plant Systems Biology data submission"/>
        </authorList>
    </citation>
    <scope>NUCLEOTIDE SEQUENCE</scope>
    <source>
        <strain evidence="11">D6</strain>
    </source>
</reference>
<accession>A0A9N8ER75</accession>
<dbReference type="PRINTS" id="PR01176">
    <property type="entry name" value="GABABRECEPTR"/>
</dbReference>
<gene>
    <name evidence="11" type="ORF">SEMRO_1387_G268400.1</name>
</gene>
<proteinExistence type="predicted"/>
<evidence type="ECO:0000313" key="11">
    <source>
        <dbReference type="EMBL" id="CAB9523190.1"/>
    </source>
</evidence>
<keyword evidence="12" id="KW-1185">Reference proteome</keyword>
<dbReference type="GO" id="GO:0004965">
    <property type="term" value="F:G protein-coupled GABA receptor activity"/>
    <property type="evidence" value="ECO:0007669"/>
    <property type="project" value="InterPro"/>
</dbReference>
<evidence type="ECO:0000256" key="7">
    <source>
        <dbReference type="ARBA" id="ARBA00023180"/>
    </source>
</evidence>
<keyword evidence="2 9" id="KW-0812">Transmembrane</keyword>
<protein>
    <submittedName>
        <fullName evidence="11">Acid type B receptor subunit 2</fullName>
    </submittedName>
</protein>
<evidence type="ECO:0000256" key="1">
    <source>
        <dbReference type="ARBA" id="ARBA00004141"/>
    </source>
</evidence>
<dbReference type="CDD" id="cd15047">
    <property type="entry name" value="7tmC_GABA-B-like"/>
    <property type="match status" value="1"/>
</dbReference>
<evidence type="ECO:0000256" key="4">
    <source>
        <dbReference type="ARBA" id="ARBA00023040"/>
    </source>
</evidence>
<name>A0A9N8ER75_9STRA</name>
<evidence type="ECO:0000256" key="2">
    <source>
        <dbReference type="ARBA" id="ARBA00022692"/>
    </source>
</evidence>
<dbReference type="Proteomes" id="UP001153069">
    <property type="component" value="Unassembled WGS sequence"/>
</dbReference>
<evidence type="ECO:0000256" key="6">
    <source>
        <dbReference type="ARBA" id="ARBA00023170"/>
    </source>
</evidence>
<feature type="transmembrane region" description="Helical" evidence="9">
    <location>
        <begin position="378"/>
        <end position="400"/>
    </location>
</feature>
<evidence type="ECO:0000313" key="12">
    <source>
        <dbReference type="Proteomes" id="UP001153069"/>
    </source>
</evidence>
<feature type="transmembrane region" description="Helical" evidence="9">
    <location>
        <begin position="150"/>
        <end position="171"/>
    </location>
</feature>
<feature type="transmembrane region" description="Helical" evidence="9">
    <location>
        <begin position="183"/>
        <end position="202"/>
    </location>
</feature>
<feature type="transmembrane region" description="Helical" evidence="9">
    <location>
        <begin position="350"/>
        <end position="372"/>
    </location>
</feature>
<keyword evidence="8" id="KW-0807">Transducer</keyword>
<dbReference type="InterPro" id="IPR002455">
    <property type="entry name" value="GPCR3_GABA-B"/>
</dbReference>
<keyword evidence="7" id="KW-0325">Glycoprotein</keyword>
<dbReference type="GO" id="GO:0038039">
    <property type="term" value="C:G protein-coupled receptor heterodimeric complex"/>
    <property type="evidence" value="ECO:0007669"/>
    <property type="project" value="TreeGrafter"/>
</dbReference>
<dbReference type="InterPro" id="IPR017978">
    <property type="entry name" value="GPCR_3_C"/>
</dbReference>
<evidence type="ECO:0000256" key="3">
    <source>
        <dbReference type="ARBA" id="ARBA00022989"/>
    </source>
</evidence>
<keyword evidence="4" id="KW-0297">G-protein coupled receptor</keyword>
<evidence type="ECO:0000256" key="5">
    <source>
        <dbReference type="ARBA" id="ARBA00023136"/>
    </source>
</evidence>
<feature type="transmembrane region" description="Helical" evidence="9">
    <location>
        <begin position="306"/>
        <end position="330"/>
    </location>
</feature>
<dbReference type="PANTHER" id="PTHR10519">
    <property type="entry name" value="GABA-B RECEPTOR"/>
    <property type="match status" value="1"/>
</dbReference>
<feature type="domain" description="G-protein coupled receptors family 3 profile" evidence="10">
    <location>
        <begin position="217"/>
        <end position="422"/>
    </location>
</feature>
<feature type="transmembrane region" description="Helical" evidence="9">
    <location>
        <begin position="265"/>
        <end position="286"/>
    </location>
</feature>
<dbReference type="PANTHER" id="PTHR10519:SF20">
    <property type="entry name" value="G-PROTEIN COUPLED RECEPTOR 156-RELATED"/>
    <property type="match status" value="1"/>
</dbReference>
<evidence type="ECO:0000256" key="8">
    <source>
        <dbReference type="ARBA" id="ARBA00023224"/>
    </source>
</evidence>
<comment type="caution">
    <text evidence="11">The sequence shown here is derived from an EMBL/GenBank/DDBJ whole genome shotgun (WGS) entry which is preliminary data.</text>
</comment>
<feature type="transmembrane region" description="Helical" evidence="9">
    <location>
        <begin position="222"/>
        <end position="244"/>
    </location>
</feature>
<comment type="subcellular location">
    <subcellularLocation>
        <location evidence="1">Membrane</location>
        <topology evidence="1">Multi-pass membrane protein</topology>
    </subcellularLocation>
</comment>
<dbReference type="AlphaFoldDB" id="A0A9N8ER75"/>